<comment type="caution">
    <text evidence="2">The sequence shown here is derived from an EMBL/GenBank/DDBJ whole genome shotgun (WGS) entry which is preliminary data.</text>
</comment>
<evidence type="ECO:0000313" key="4">
    <source>
        <dbReference type="Proteomes" id="UP000570010"/>
    </source>
</evidence>
<evidence type="ECO:0000313" key="2">
    <source>
        <dbReference type="EMBL" id="NEY83107.1"/>
    </source>
</evidence>
<dbReference type="EMBL" id="JACEIO010000004">
    <property type="protein sequence ID" value="MBA4536184.1"/>
    <property type="molecule type" value="Genomic_DNA"/>
</dbReference>
<sequence length="174" mass="20069">MFDPTAYENMKVVLEGALYDRDLADEIAIIDRDDIVNLAKLSRFYKITFKTTFAPAVTVILIMKASLENLSSELLPKVLSSSKAGCEIIVQFLLPWNDDKEFFIELDHIAKVIWGAERTIKYKLISELQEESVTTCEVTLLFNRLVYEEQIDDLVVMIDYMVQTVRQIDHVLTR</sequence>
<dbReference type="AlphaFoldDB" id="A0A6B3W3N2"/>
<gene>
    <name evidence="2" type="ORF">G4D64_16780</name>
    <name evidence="1" type="ORF">H1Z61_03265</name>
</gene>
<dbReference type="Proteomes" id="UP000472971">
    <property type="component" value="Unassembled WGS sequence"/>
</dbReference>
<evidence type="ECO:0000313" key="1">
    <source>
        <dbReference type="EMBL" id="MBA4536184.1"/>
    </source>
</evidence>
<accession>A0A6B3W3N2</accession>
<reference evidence="2 3" key="1">
    <citation type="submission" date="2020-02" db="EMBL/GenBank/DDBJ databases">
        <title>Bacillus aquiflavi sp. nov., isolated from yellow water of strong flavor Chinese baijiu in Yibin region of China.</title>
        <authorList>
            <person name="Xie J."/>
        </authorList>
    </citation>
    <scope>NUCLEOTIDE SEQUENCE [LARGE SCALE GENOMIC DNA]</scope>
    <source>
        <strain evidence="2 3">3H-10</strain>
    </source>
</reference>
<protein>
    <submittedName>
        <fullName evidence="2">Uncharacterized protein</fullName>
    </submittedName>
</protein>
<keyword evidence="3" id="KW-1185">Reference proteome</keyword>
<proteinExistence type="predicted"/>
<reference evidence="1 4" key="2">
    <citation type="submission" date="2020-07" db="EMBL/GenBank/DDBJ databases">
        <authorList>
            <person name="Feng H."/>
        </authorList>
    </citation>
    <scope>NUCLEOTIDE SEQUENCE [LARGE SCALE GENOMIC DNA]</scope>
    <source>
        <strain evidence="4">s-12</strain>
        <strain evidence="1">S-12</strain>
    </source>
</reference>
<dbReference type="Proteomes" id="UP000570010">
    <property type="component" value="Unassembled WGS sequence"/>
</dbReference>
<name>A0A6B3W3N2_9BACI</name>
<dbReference type="RefSeq" id="WP_163243509.1">
    <property type="nucleotide sequence ID" value="NZ_CP082780.1"/>
</dbReference>
<evidence type="ECO:0000313" key="3">
    <source>
        <dbReference type="Proteomes" id="UP000472971"/>
    </source>
</evidence>
<organism evidence="2 3">
    <name type="scientific">Bacillus aquiflavi</name>
    <dbReference type="NCBI Taxonomy" id="2672567"/>
    <lineage>
        <taxon>Bacteria</taxon>
        <taxon>Bacillati</taxon>
        <taxon>Bacillota</taxon>
        <taxon>Bacilli</taxon>
        <taxon>Bacillales</taxon>
        <taxon>Bacillaceae</taxon>
        <taxon>Bacillus</taxon>
    </lineage>
</organism>
<dbReference type="EMBL" id="JAAIWN010000074">
    <property type="protein sequence ID" value="NEY83107.1"/>
    <property type="molecule type" value="Genomic_DNA"/>
</dbReference>